<dbReference type="Pfam" id="PF02233">
    <property type="entry name" value="PNTB"/>
    <property type="match status" value="1"/>
</dbReference>
<feature type="non-terminal residue" evidence="11">
    <location>
        <position position="72"/>
    </location>
</feature>
<keyword evidence="6" id="KW-1133">Transmembrane helix</keyword>
<keyword evidence="4" id="KW-0521">NADP</keyword>
<keyword evidence="7" id="KW-0520">NAD</keyword>
<evidence type="ECO:0000256" key="8">
    <source>
        <dbReference type="ARBA" id="ARBA00023136"/>
    </source>
</evidence>
<dbReference type="GO" id="GO:0016491">
    <property type="term" value="F:oxidoreductase activity"/>
    <property type="evidence" value="ECO:0007669"/>
    <property type="project" value="UniProtKB-KW"/>
</dbReference>
<comment type="catalytic activity">
    <reaction evidence="9">
        <text>NAD(+) + NADPH + H(+)(in) = NADH + NADP(+) + H(+)(out)</text>
        <dbReference type="Rhea" id="RHEA:47992"/>
        <dbReference type="ChEBI" id="CHEBI:15378"/>
        <dbReference type="ChEBI" id="CHEBI:57540"/>
        <dbReference type="ChEBI" id="CHEBI:57783"/>
        <dbReference type="ChEBI" id="CHEBI:57945"/>
        <dbReference type="ChEBI" id="CHEBI:58349"/>
        <dbReference type="EC" id="7.1.1.1"/>
    </reaction>
</comment>
<reference evidence="11 12" key="1">
    <citation type="submission" date="2018-10" db="EMBL/GenBank/DDBJ databases">
        <title>Draft genome sequence of Pantoea vagans isolated from corpses of the sugarcane aphid Melanaphis sacchari Zehntner.</title>
        <authorList>
            <person name="Toledo E."/>
            <person name="Pena G."/>
            <person name="Lozano L."/>
        </authorList>
    </citation>
    <scope>NUCLEOTIDE SEQUENCE [LARGE SCALE GENOMIC DNA]</scope>
    <source>
        <strain evidence="11 12">ET-90</strain>
    </source>
</reference>
<comment type="caution">
    <text evidence="11">The sequence shown here is derived from an EMBL/GenBank/DDBJ whole genome shotgun (WGS) entry which is preliminary data.</text>
</comment>
<dbReference type="Gene3D" id="3.40.50.1220">
    <property type="entry name" value="TPP-binding domain"/>
    <property type="match status" value="1"/>
</dbReference>
<feature type="non-terminal residue" evidence="11">
    <location>
        <position position="1"/>
    </location>
</feature>
<keyword evidence="11" id="KW-0560">Oxidoreductase</keyword>
<dbReference type="EC" id="7.1.1.1" evidence="2"/>
<evidence type="ECO:0000256" key="3">
    <source>
        <dbReference type="ARBA" id="ARBA00022692"/>
    </source>
</evidence>
<gene>
    <name evidence="11" type="primary">pntB</name>
    <name evidence="11" type="ORF">D9O29_24290</name>
</gene>
<feature type="domain" description="NADP transhydrogenase beta-like" evidence="10">
    <location>
        <begin position="1"/>
        <end position="72"/>
    </location>
</feature>
<dbReference type="InterPro" id="IPR029035">
    <property type="entry name" value="DHS-like_NAD/FAD-binding_dom"/>
</dbReference>
<name>A0ABY3L8N6_9GAMM</name>
<organism evidence="11 12">
    <name type="scientific">Pantoea vagans</name>
    <dbReference type="NCBI Taxonomy" id="470934"/>
    <lineage>
        <taxon>Bacteria</taxon>
        <taxon>Pseudomonadati</taxon>
        <taxon>Pseudomonadota</taxon>
        <taxon>Gammaproteobacteria</taxon>
        <taxon>Enterobacterales</taxon>
        <taxon>Erwiniaceae</taxon>
        <taxon>Pantoea</taxon>
    </lineage>
</organism>
<keyword evidence="12" id="KW-1185">Reference proteome</keyword>
<evidence type="ECO:0000259" key="10">
    <source>
        <dbReference type="Pfam" id="PF02233"/>
    </source>
</evidence>
<keyword evidence="5" id="KW-1278">Translocase</keyword>
<evidence type="ECO:0000313" key="11">
    <source>
        <dbReference type="EMBL" id="TXL65894.1"/>
    </source>
</evidence>
<evidence type="ECO:0000256" key="6">
    <source>
        <dbReference type="ARBA" id="ARBA00022989"/>
    </source>
</evidence>
<evidence type="ECO:0000256" key="5">
    <source>
        <dbReference type="ARBA" id="ARBA00022967"/>
    </source>
</evidence>
<dbReference type="InterPro" id="IPR034300">
    <property type="entry name" value="PNTB-like"/>
</dbReference>
<keyword evidence="8" id="KW-0472">Membrane</keyword>
<dbReference type="Proteomes" id="UP000426772">
    <property type="component" value="Unassembled WGS sequence"/>
</dbReference>
<evidence type="ECO:0000256" key="9">
    <source>
        <dbReference type="ARBA" id="ARBA00048202"/>
    </source>
</evidence>
<evidence type="ECO:0000313" key="12">
    <source>
        <dbReference type="Proteomes" id="UP000426772"/>
    </source>
</evidence>
<sequence length="72" mass="7658">VILGGYGTTSTLGGKPMEIVGTHTEVNVDQTIDIVKEANNIIITPGWGLCAAKAQYPIADMVKMLREQGKTV</sequence>
<evidence type="ECO:0000256" key="1">
    <source>
        <dbReference type="ARBA" id="ARBA00004141"/>
    </source>
</evidence>
<dbReference type="SUPFAM" id="SSF52467">
    <property type="entry name" value="DHS-like NAD/FAD-binding domain"/>
    <property type="match status" value="1"/>
</dbReference>
<dbReference type="EMBL" id="RCNL01000285">
    <property type="protein sequence ID" value="TXL65894.1"/>
    <property type="molecule type" value="Genomic_DNA"/>
</dbReference>
<evidence type="ECO:0000256" key="4">
    <source>
        <dbReference type="ARBA" id="ARBA00022857"/>
    </source>
</evidence>
<accession>A0ABY3L8N6</accession>
<comment type="subcellular location">
    <subcellularLocation>
        <location evidence="1">Membrane</location>
        <topology evidence="1">Multi-pass membrane protein</topology>
    </subcellularLocation>
</comment>
<proteinExistence type="predicted"/>
<dbReference type="PANTHER" id="PTHR10160">
    <property type="entry name" value="NAD(P) TRANSHYDROGENASE"/>
    <property type="match status" value="1"/>
</dbReference>
<evidence type="ECO:0000256" key="7">
    <source>
        <dbReference type="ARBA" id="ARBA00023027"/>
    </source>
</evidence>
<keyword evidence="3" id="KW-0812">Transmembrane</keyword>
<dbReference type="PANTHER" id="PTHR10160:SF30">
    <property type="entry name" value="PROTON-TRANSLOCATING NAD(P)(+) TRANSHYDROGENASE"/>
    <property type="match status" value="1"/>
</dbReference>
<protein>
    <recommendedName>
        <fullName evidence="2">proton-translocating NAD(P)(+) transhydrogenase</fullName>
        <ecNumber evidence="2">7.1.1.1</ecNumber>
    </recommendedName>
</protein>
<evidence type="ECO:0000256" key="2">
    <source>
        <dbReference type="ARBA" id="ARBA00012943"/>
    </source>
</evidence>